<proteinExistence type="predicted"/>
<organism evidence="1 2">
    <name type="scientific">Synaphobranchus kaupii</name>
    <name type="common">Kaup's arrowtooth eel</name>
    <dbReference type="NCBI Taxonomy" id="118154"/>
    <lineage>
        <taxon>Eukaryota</taxon>
        <taxon>Metazoa</taxon>
        <taxon>Chordata</taxon>
        <taxon>Craniata</taxon>
        <taxon>Vertebrata</taxon>
        <taxon>Euteleostomi</taxon>
        <taxon>Actinopterygii</taxon>
        <taxon>Neopterygii</taxon>
        <taxon>Teleostei</taxon>
        <taxon>Anguilliformes</taxon>
        <taxon>Synaphobranchidae</taxon>
        <taxon>Synaphobranchus</taxon>
    </lineage>
</organism>
<comment type="caution">
    <text evidence="1">The sequence shown here is derived from an EMBL/GenBank/DDBJ whole genome shotgun (WGS) entry which is preliminary data.</text>
</comment>
<evidence type="ECO:0000313" key="1">
    <source>
        <dbReference type="EMBL" id="KAJ8334113.1"/>
    </source>
</evidence>
<accession>A0A9Q1E8C5</accession>
<gene>
    <name evidence="1" type="ORF">SKAU_G00397520</name>
</gene>
<protein>
    <submittedName>
        <fullName evidence="1">Uncharacterized protein</fullName>
    </submittedName>
</protein>
<dbReference type="AlphaFoldDB" id="A0A9Q1E8C5"/>
<reference evidence="1" key="1">
    <citation type="journal article" date="2023" name="Science">
        <title>Genome structures resolve the early diversification of teleost fishes.</title>
        <authorList>
            <person name="Parey E."/>
            <person name="Louis A."/>
            <person name="Montfort J."/>
            <person name="Bouchez O."/>
            <person name="Roques C."/>
            <person name="Iampietro C."/>
            <person name="Lluch J."/>
            <person name="Castinel A."/>
            <person name="Donnadieu C."/>
            <person name="Desvignes T."/>
            <person name="Floi Bucao C."/>
            <person name="Jouanno E."/>
            <person name="Wen M."/>
            <person name="Mejri S."/>
            <person name="Dirks R."/>
            <person name="Jansen H."/>
            <person name="Henkel C."/>
            <person name="Chen W.J."/>
            <person name="Zahm M."/>
            <person name="Cabau C."/>
            <person name="Klopp C."/>
            <person name="Thompson A.W."/>
            <person name="Robinson-Rechavi M."/>
            <person name="Braasch I."/>
            <person name="Lecointre G."/>
            <person name="Bobe J."/>
            <person name="Postlethwait J.H."/>
            <person name="Berthelot C."/>
            <person name="Roest Crollius H."/>
            <person name="Guiguen Y."/>
        </authorList>
    </citation>
    <scope>NUCLEOTIDE SEQUENCE</scope>
    <source>
        <strain evidence="1">WJC10195</strain>
    </source>
</reference>
<dbReference type="EMBL" id="JAINUF010000021">
    <property type="protein sequence ID" value="KAJ8334113.1"/>
    <property type="molecule type" value="Genomic_DNA"/>
</dbReference>
<name>A0A9Q1E8C5_SYNKA</name>
<dbReference type="Proteomes" id="UP001152622">
    <property type="component" value="Chromosome 21"/>
</dbReference>
<keyword evidence="2" id="KW-1185">Reference proteome</keyword>
<evidence type="ECO:0000313" key="2">
    <source>
        <dbReference type="Proteomes" id="UP001152622"/>
    </source>
</evidence>
<sequence length="127" mass="14340">MSTTLNTFYPQSPSIITDQPRPFASNHAFKEVESILTLSFGRKKRRLLELGAAFCTLPNQWNHKLFAKNLHLSRNDTSCSSTVTQYYNRTKIGVDPDQIATLNAYAIFKAQHPEASRSTSRSFAKSL</sequence>